<name>A0ABS8V2F7_DATST</name>
<accession>A0ABS8V2F7</accession>
<dbReference type="EMBL" id="JACEIK010003122">
    <property type="protein sequence ID" value="MCD9640433.1"/>
    <property type="molecule type" value="Genomic_DNA"/>
</dbReference>
<protein>
    <submittedName>
        <fullName evidence="1">Uncharacterized protein</fullName>
    </submittedName>
</protein>
<keyword evidence="2" id="KW-1185">Reference proteome</keyword>
<reference evidence="1 2" key="1">
    <citation type="journal article" date="2021" name="BMC Genomics">
        <title>Datura genome reveals duplications of psychoactive alkaloid biosynthetic genes and high mutation rate following tissue culture.</title>
        <authorList>
            <person name="Rajewski A."/>
            <person name="Carter-House D."/>
            <person name="Stajich J."/>
            <person name="Litt A."/>
        </authorList>
    </citation>
    <scope>NUCLEOTIDE SEQUENCE [LARGE SCALE GENOMIC DNA]</scope>
    <source>
        <strain evidence="1">AR-01</strain>
    </source>
</reference>
<sequence>MDFEEHINKDKFDICGGLQEHKLQGFLISTMPRLFIWITRLCVLYTSYSTDEERLSHRPTDVKLEDRKYLSEDIEHFMTRDEILLSILGQRSGYVQGIGYGKKPLRKTIMQQANIKSSVSLVKE</sequence>
<dbReference type="Proteomes" id="UP000823775">
    <property type="component" value="Unassembled WGS sequence"/>
</dbReference>
<evidence type="ECO:0000313" key="1">
    <source>
        <dbReference type="EMBL" id="MCD9640433.1"/>
    </source>
</evidence>
<comment type="caution">
    <text evidence="1">The sequence shown here is derived from an EMBL/GenBank/DDBJ whole genome shotgun (WGS) entry which is preliminary data.</text>
</comment>
<proteinExistence type="predicted"/>
<gene>
    <name evidence="1" type="ORF">HAX54_025735</name>
</gene>
<feature type="non-terminal residue" evidence="1">
    <location>
        <position position="124"/>
    </location>
</feature>
<evidence type="ECO:0000313" key="2">
    <source>
        <dbReference type="Proteomes" id="UP000823775"/>
    </source>
</evidence>
<organism evidence="1 2">
    <name type="scientific">Datura stramonium</name>
    <name type="common">Jimsonweed</name>
    <name type="synonym">Common thornapple</name>
    <dbReference type="NCBI Taxonomy" id="4076"/>
    <lineage>
        <taxon>Eukaryota</taxon>
        <taxon>Viridiplantae</taxon>
        <taxon>Streptophyta</taxon>
        <taxon>Embryophyta</taxon>
        <taxon>Tracheophyta</taxon>
        <taxon>Spermatophyta</taxon>
        <taxon>Magnoliopsida</taxon>
        <taxon>eudicotyledons</taxon>
        <taxon>Gunneridae</taxon>
        <taxon>Pentapetalae</taxon>
        <taxon>asterids</taxon>
        <taxon>lamiids</taxon>
        <taxon>Solanales</taxon>
        <taxon>Solanaceae</taxon>
        <taxon>Solanoideae</taxon>
        <taxon>Datureae</taxon>
        <taxon>Datura</taxon>
    </lineage>
</organism>